<name>A0A3S2UYX6_9BACI</name>
<sequence length="156" mass="17923">MDSIYKTHEDLADNTELQQHILQTFGLQSKKKRVKKKLLKQLVSQESLINKVVQEFQFDGQTPAAAEKVQVTEEKVQTTTEEKAVAETSTPSFTTLPITALLKVGKAFFKEEESVRYYYNKNKPEQYKNKELLVQCISEGYLNSTEEIQKSIEQSL</sequence>
<organism evidence="1 2">
    <name type="scientific">Niallia taxi</name>
    <dbReference type="NCBI Taxonomy" id="2499688"/>
    <lineage>
        <taxon>Bacteria</taxon>
        <taxon>Bacillati</taxon>
        <taxon>Bacillota</taxon>
        <taxon>Bacilli</taxon>
        <taxon>Bacillales</taxon>
        <taxon>Bacillaceae</taxon>
        <taxon>Niallia</taxon>
    </lineage>
</organism>
<accession>A0A3S2UYX6</accession>
<dbReference type="Proteomes" id="UP000288024">
    <property type="component" value="Unassembled WGS sequence"/>
</dbReference>
<reference evidence="1 2" key="1">
    <citation type="submission" date="2019-01" db="EMBL/GenBank/DDBJ databases">
        <title>Bacillus sp. M5HDSG1-1, whole genome shotgun sequence.</title>
        <authorList>
            <person name="Tuo L."/>
        </authorList>
    </citation>
    <scope>NUCLEOTIDE SEQUENCE [LARGE SCALE GENOMIC DNA]</scope>
    <source>
        <strain evidence="1 2">M5HDSG1-1</strain>
    </source>
</reference>
<comment type="caution">
    <text evidence="1">The sequence shown here is derived from an EMBL/GenBank/DDBJ whole genome shotgun (WGS) entry which is preliminary data.</text>
</comment>
<protein>
    <submittedName>
        <fullName evidence="1">Uncharacterized protein</fullName>
    </submittedName>
</protein>
<proteinExistence type="predicted"/>
<evidence type="ECO:0000313" key="2">
    <source>
        <dbReference type="Proteomes" id="UP000288024"/>
    </source>
</evidence>
<keyword evidence="2" id="KW-1185">Reference proteome</keyword>
<evidence type="ECO:0000313" key="1">
    <source>
        <dbReference type="EMBL" id="RVT67481.1"/>
    </source>
</evidence>
<dbReference type="EMBL" id="RZTZ01000001">
    <property type="protein sequence ID" value="RVT67481.1"/>
    <property type="molecule type" value="Genomic_DNA"/>
</dbReference>
<dbReference type="AlphaFoldDB" id="A0A3S2UYX6"/>
<dbReference type="RefSeq" id="WP_127735665.1">
    <property type="nucleotide sequence ID" value="NZ_RZTZ01000001.1"/>
</dbReference>
<gene>
    <name evidence="1" type="ORF">EM808_03110</name>
</gene>